<reference evidence="7 8" key="2">
    <citation type="submission" date="2025-04" db="UniProtKB">
        <authorList>
            <consortium name="RefSeq"/>
        </authorList>
    </citation>
    <scope>IDENTIFICATION</scope>
</reference>
<evidence type="ECO:0000256" key="2">
    <source>
        <dbReference type="ARBA" id="ARBA00022606"/>
    </source>
</evidence>
<dbReference type="AlphaFoldDB" id="A0A6P4FKV6"/>
<feature type="compositionally biased region" description="Polar residues" evidence="3">
    <location>
        <begin position="415"/>
        <end position="431"/>
    </location>
</feature>
<dbReference type="InterPro" id="IPR050357">
    <property type="entry name" value="Arrestin_domain-protein"/>
</dbReference>
<dbReference type="Gene3D" id="2.60.40.640">
    <property type="match status" value="2"/>
</dbReference>
<dbReference type="PANTHER" id="PTHR11188">
    <property type="entry name" value="ARRESTIN DOMAIN CONTAINING PROTEIN"/>
    <property type="match status" value="1"/>
</dbReference>
<accession>A0A6P4FKV6</accession>
<evidence type="ECO:0000259" key="4">
    <source>
        <dbReference type="SMART" id="SM01017"/>
    </source>
</evidence>
<dbReference type="InterPro" id="IPR011021">
    <property type="entry name" value="Arrestin-like_N"/>
</dbReference>
<evidence type="ECO:0000313" key="8">
    <source>
        <dbReference type="RefSeq" id="XP_016985916.1"/>
    </source>
</evidence>
<dbReference type="InterPro" id="IPR014756">
    <property type="entry name" value="Ig_E-set"/>
</dbReference>
<dbReference type="GO" id="GO:0015031">
    <property type="term" value="P:protein transport"/>
    <property type="evidence" value="ECO:0007669"/>
    <property type="project" value="TreeGrafter"/>
</dbReference>
<organism evidence="8">
    <name type="scientific">Drosophila rhopaloa</name>
    <name type="common">Fruit fly</name>
    <dbReference type="NCBI Taxonomy" id="1041015"/>
    <lineage>
        <taxon>Eukaryota</taxon>
        <taxon>Metazoa</taxon>
        <taxon>Ecdysozoa</taxon>
        <taxon>Arthropoda</taxon>
        <taxon>Hexapoda</taxon>
        <taxon>Insecta</taxon>
        <taxon>Pterygota</taxon>
        <taxon>Neoptera</taxon>
        <taxon>Endopterygota</taxon>
        <taxon>Diptera</taxon>
        <taxon>Brachycera</taxon>
        <taxon>Muscomorpha</taxon>
        <taxon>Ephydroidea</taxon>
        <taxon>Drosophilidae</taxon>
        <taxon>Drosophila</taxon>
        <taxon>Sophophora</taxon>
    </lineage>
</organism>
<comment type="similarity">
    <text evidence="1">Belongs to the arrestin family.</text>
</comment>
<dbReference type="Proteomes" id="UP001652680">
    <property type="component" value="Unassembled WGS sequence"/>
</dbReference>
<dbReference type="SUPFAM" id="SSF81296">
    <property type="entry name" value="E set domains"/>
    <property type="match status" value="2"/>
</dbReference>
<dbReference type="GeneID" id="108049287"/>
<dbReference type="Pfam" id="PF00339">
    <property type="entry name" value="Arrestin_N"/>
    <property type="match status" value="1"/>
</dbReference>
<protein>
    <submittedName>
        <fullName evidence="7 8">Arrestin domain-containing protein 3</fullName>
    </submittedName>
</protein>
<sequence>MPSSCIFEFDRPEPIYYSGETINGRAILTTTTEKSVNEVYILFEGEAKVRWDEQKSRTSNGKTEHYTEHFRGKQTYLNTRTNVFGSGNLPAGTHTYTFCIPLPLECPSSVVVQYGKICYEISVIIDRQWRFNNVFKQPLTVLQTYNLNMSPELLMPLQREDVKHFCCWPCSSGPVLSTLTIPFGGYAPGQKIRFTLEIDNQSSGYDLDGIEVKLKQIYKFQAQTPHHKTREQEHSLNKSCQQERVLRQSKKIIEGALAIPAVPPSSRSNGIISVSYQVILSIDMGDCHVDSDFKVPIVIGTIPLIQSAVNPTQAAEWIPQTPDTPAGAAADLPPSYDKCKPPTFEEATNFGEKFIDIDVDEHNRTDDFIPRYPMYTNFASPSAPPLTTDEPDSPLLQGAPVLSHPHNATAPVIGGNSNDRPSASYGWSSNP</sequence>
<feature type="domain" description="Arrestin C-terminal-like" evidence="4">
    <location>
        <begin position="171"/>
        <end position="304"/>
    </location>
</feature>
<dbReference type="GO" id="GO:0005737">
    <property type="term" value="C:cytoplasm"/>
    <property type="evidence" value="ECO:0007669"/>
    <property type="project" value="TreeGrafter"/>
</dbReference>
<keyword evidence="2" id="KW-0716">Sensory transduction</keyword>
<evidence type="ECO:0000256" key="1">
    <source>
        <dbReference type="ARBA" id="ARBA00005298"/>
    </source>
</evidence>
<reference evidence="5" key="3">
    <citation type="submission" date="2025-05" db="UniProtKB">
        <authorList>
            <consortium name="EnsemblMetazoa"/>
        </authorList>
    </citation>
    <scope>IDENTIFICATION</scope>
</reference>
<dbReference type="Pfam" id="PF02752">
    <property type="entry name" value="Arrestin_C"/>
    <property type="match status" value="1"/>
</dbReference>
<dbReference type="EnsemblMetazoa" id="XM_017130426.2">
    <property type="protein sequence ID" value="XP_016985915.1"/>
    <property type="gene ID" value="LOC108049287"/>
</dbReference>
<keyword evidence="6" id="KW-1185">Reference proteome</keyword>
<dbReference type="OrthoDB" id="2333384at2759"/>
<gene>
    <name evidence="7 8" type="primary">LOC108049287</name>
    <name evidence="5" type="synonym">108049287</name>
</gene>
<dbReference type="InterPro" id="IPR011022">
    <property type="entry name" value="Arrestin_C-like"/>
</dbReference>
<name>A0A6P4FKV6_DRORH</name>
<evidence type="ECO:0000256" key="3">
    <source>
        <dbReference type="SAM" id="MobiDB-lite"/>
    </source>
</evidence>
<proteinExistence type="inferred from homology"/>
<dbReference type="SMART" id="SM01017">
    <property type="entry name" value="Arrestin_C"/>
    <property type="match status" value="1"/>
</dbReference>
<feature type="region of interest" description="Disordered" evidence="3">
    <location>
        <begin position="380"/>
        <end position="431"/>
    </location>
</feature>
<evidence type="ECO:0000313" key="6">
    <source>
        <dbReference type="Proteomes" id="UP001652680"/>
    </source>
</evidence>
<dbReference type="PANTHER" id="PTHR11188:SF167">
    <property type="entry name" value="ARRESTIN C-TERMINAL-LIKE DOMAIN-CONTAINING PROTEIN-RELATED"/>
    <property type="match status" value="1"/>
</dbReference>
<dbReference type="RefSeq" id="XP_016985915.1">
    <property type="nucleotide sequence ID" value="XM_017130426.1"/>
</dbReference>
<reference evidence="6" key="1">
    <citation type="journal article" date="2021" name="Elife">
        <title>Highly contiguous assemblies of 101 drosophilid genomes.</title>
        <authorList>
            <person name="Kim B.Y."/>
            <person name="Wang J.R."/>
            <person name="Miller D.E."/>
            <person name="Barmina O."/>
            <person name="Delaney E."/>
            <person name="Thompson A."/>
            <person name="Comeault A.A."/>
            <person name="Peede D."/>
            <person name="D'Agostino E.R."/>
            <person name="Pelaez J."/>
            <person name="Aguilar J.M."/>
            <person name="Haji D."/>
            <person name="Matsunaga T."/>
            <person name="Armstrong E.E."/>
            <person name="Zych M."/>
            <person name="Ogawa Y."/>
            <person name="Stamenkovic-Radak M."/>
            <person name="Jelic M."/>
            <person name="Veselinovic M.S."/>
            <person name="Tanaskovic M."/>
            <person name="Eric P."/>
            <person name="Gao J.J."/>
            <person name="Katoh T.K."/>
            <person name="Toda M.J."/>
            <person name="Watabe H."/>
            <person name="Watada M."/>
            <person name="Davis J.S."/>
            <person name="Moyle L.C."/>
            <person name="Manoli G."/>
            <person name="Bertolini E."/>
            <person name="Kostal V."/>
            <person name="Hawley R.S."/>
            <person name="Takahashi A."/>
            <person name="Jones C.D."/>
            <person name="Price D.K."/>
            <person name="Whiteman N."/>
            <person name="Kopp A."/>
            <person name="Matute D.R."/>
            <person name="Petrov D.A."/>
        </authorList>
    </citation>
    <scope>NUCLEOTIDE SEQUENCE [LARGE SCALE GENOMIC DNA]</scope>
</reference>
<evidence type="ECO:0000313" key="7">
    <source>
        <dbReference type="RefSeq" id="XP_016985915.1"/>
    </source>
</evidence>
<evidence type="ECO:0000313" key="5">
    <source>
        <dbReference type="EnsemblMetazoa" id="XP_016985915.1"/>
    </source>
</evidence>
<dbReference type="EnsemblMetazoa" id="XM_017130427.2">
    <property type="protein sequence ID" value="XP_016985916.1"/>
    <property type="gene ID" value="LOC108049287"/>
</dbReference>
<dbReference type="RefSeq" id="XP_016985916.1">
    <property type="nucleotide sequence ID" value="XM_017130427.1"/>
</dbReference>
<dbReference type="InterPro" id="IPR014752">
    <property type="entry name" value="Arrestin-like_C"/>
</dbReference>